<gene>
    <name evidence="12" type="ORF">KP79_PYT16202</name>
</gene>
<keyword evidence="6 10" id="KW-0472">Membrane</keyword>
<evidence type="ECO:0000256" key="4">
    <source>
        <dbReference type="ARBA" id="ARBA00022989"/>
    </source>
</evidence>
<feature type="transmembrane region" description="Helical" evidence="10">
    <location>
        <begin position="167"/>
        <end position="190"/>
    </location>
</feature>
<keyword evidence="7 12" id="KW-0675">Receptor</keyword>
<dbReference type="Pfam" id="PF00001">
    <property type="entry name" value="7tm_1"/>
    <property type="match status" value="1"/>
</dbReference>
<evidence type="ECO:0000256" key="2">
    <source>
        <dbReference type="ARBA" id="ARBA00022475"/>
    </source>
</evidence>
<dbReference type="EMBL" id="NEDP02005541">
    <property type="protein sequence ID" value="OWF39133.1"/>
    <property type="molecule type" value="Genomic_DNA"/>
</dbReference>
<evidence type="ECO:0000256" key="5">
    <source>
        <dbReference type="ARBA" id="ARBA00023040"/>
    </source>
</evidence>
<feature type="transmembrane region" description="Helical" evidence="10">
    <location>
        <begin position="12"/>
        <end position="37"/>
    </location>
</feature>
<dbReference type="Gene3D" id="1.20.1070.10">
    <property type="entry name" value="Rhodopsin 7-helix transmembrane proteins"/>
    <property type="match status" value="1"/>
</dbReference>
<dbReference type="AlphaFoldDB" id="A0A210PRL4"/>
<feature type="transmembrane region" description="Helical" evidence="10">
    <location>
        <begin position="76"/>
        <end position="106"/>
    </location>
</feature>
<feature type="domain" description="G-protein coupled receptors family 1 profile" evidence="11">
    <location>
        <begin position="29"/>
        <end position="271"/>
    </location>
</feature>
<dbReference type="Proteomes" id="UP000242188">
    <property type="component" value="Unassembled WGS sequence"/>
</dbReference>
<dbReference type="GO" id="GO:0005886">
    <property type="term" value="C:plasma membrane"/>
    <property type="evidence" value="ECO:0007669"/>
    <property type="project" value="UniProtKB-SubCell"/>
</dbReference>
<dbReference type="CDD" id="cd00637">
    <property type="entry name" value="7tm_classA_rhodopsin-like"/>
    <property type="match status" value="1"/>
</dbReference>
<accession>A0A210PRL4</accession>
<dbReference type="SUPFAM" id="SSF81321">
    <property type="entry name" value="Family A G protein-coupled receptor-like"/>
    <property type="match status" value="1"/>
</dbReference>
<feature type="transmembrane region" description="Helical" evidence="10">
    <location>
        <begin position="211"/>
        <end position="232"/>
    </location>
</feature>
<sequence>MNGSDTSEIPKIKASLVVELIVSVAIVIMNIMSVAALSRCVKMDRRISIMIKNIALADTLLGFCPVNFAIGEQFHLFKIMLWCYFVLIFNRVTVLMKMFSVSILAVDRFSCLYFSTWYLKYVDKTVTTKVSLIAWTTALGMALATYVRRLSLRLNCFHENKTMGFGLMIALGLLCGTTILVAYTGVFLNIRKHEKYLKLLNISTGSSKRTLYRSTIKLCLLMLVFVVCYTPSGLYRTSVYLNPEFQFNTETFRHSANVIFLMSSIINPLLYVWRFTECRLKLLEIVFRCNRKKIENLQKRQRDIFAFNLQTN</sequence>
<comment type="subcellular location">
    <subcellularLocation>
        <location evidence="1">Cell membrane</location>
        <topology evidence="1">Multi-pass membrane protein</topology>
    </subcellularLocation>
</comment>
<name>A0A210PRL4_MIZYE</name>
<keyword evidence="5" id="KW-0297">G-protein coupled receptor</keyword>
<comment type="caution">
    <text evidence="12">The sequence shown here is derived from an EMBL/GenBank/DDBJ whole genome shotgun (WGS) entry which is preliminary data.</text>
</comment>
<dbReference type="PANTHER" id="PTHR24246:SF27">
    <property type="entry name" value="ADENOSINE RECEPTOR, ISOFORM A"/>
    <property type="match status" value="1"/>
</dbReference>
<organism evidence="12 13">
    <name type="scientific">Mizuhopecten yessoensis</name>
    <name type="common">Japanese scallop</name>
    <name type="synonym">Patinopecten yessoensis</name>
    <dbReference type="NCBI Taxonomy" id="6573"/>
    <lineage>
        <taxon>Eukaryota</taxon>
        <taxon>Metazoa</taxon>
        <taxon>Spiralia</taxon>
        <taxon>Lophotrochozoa</taxon>
        <taxon>Mollusca</taxon>
        <taxon>Bivalvia</taxon>
        <taxon>Autobranchia</taxon>
        <taxon>Pteriomorphia</taxon>
        <taxon>Pectinida</taxon>
        <taxon>Pectinoidea</taxon>
        <taxon>Pectinidae</taxon>
        <taxon>Mizuhopecten</taxon>
    </lineage>
</organism>
<dbReference type="PRINTS" id="PR00237">
    <property type="entry name" value="GPCRRHODOPSN"/>
</dbReference>
<feature type="transmembrane region" description="Helical" evidence="10">
    <location>
        <begin position="252"/>
        <end position="273"/>
    </location>
</feature>
<dbReference type="InterPro" id="IPR000276">
    <property type="entry name" value="GPCR_Rhodpsn"/>
</dbReference>
<dbReference type="PROSITE" id="PS50262">
    <property type="entry name" value="G_PROTEIN_RECEP_F1_2"/>
    <property type="match status" value="1"/>
</dbReference>
<keyword evidence="9" id="KW-0807">Transducer</keyword>
<evidence type="ECO:0000256" key="9">
    <source>
        <dbReference type="ARBA" id="ARBA00023224"/>
    </source>
</evidence>
<keyword evidence="4 10" id="KW-1133">Transmembrane helix</keyword>
<evidence type="ECO:0000313" key="13">
    <source>
        <dbReference type="Proteomes" id="UP000242188"/>
    </source>
</evidence>
<dbReference type="InterPro" id="IPR017452">
    <property type="entry name" value="GPCR_Rhodpsn_7TM"/>
</dbReference>
<evidence type="ECO:0000256" key="8">
    <source>
        <dbReference type="ARBA" id="ARBA00023180"/>
    </source>
</evidence>
<evidence type="ECO:0000259" key="11">
    <source>
        <dbReference type="PROSITE" id="PS50262"/>
    </source>
</evidence>
<feature type="transmembrane region" description="Helical" evidence="10">
    <location>
        <begin position="49"/>
        <end position="70"/>
    </location>
</feature>
<evidence type="ECO:0000256" key="1">
    <source>
        <dbReference type="ARBA" id="ARBA00004651"/>
    </source>
</evidence>
<dbReference type="PANTHER" id="PTHR24246">
    <property type="entry name" value="OLFACTORY RECEPTOR AND ADENOSINE RECEPTOR"/>
    <property type="match status" value="1"/>
</dbReference>
<feature type="transmembrane region" description="Helical" evidence="10">
    <location>
        <begin position="126"/>
        <end position="147"/>
    </location>
</feature>
<proteinExistence type="predicted"/>
<keyword evidence="2" id="KW-1003">Cell membrane</keyword>
<evidence type="ECO:0000313" key="12">
    <source>
        <dbReference type="EMBL" id="OWF39133.1"/>
    </source>
</evidence>
<evidence type="ECO:0000256" key="7">
    <source>
        <dbReference type="ARBA" id="ARBA00023170"/>
    </source>
</evidence>
<dbReference type="GO" id="GO:0004930">
    <property type="term" value="F:G protein-coupled receptor activity"/>
    <property type="evidence" value="ECO:0007669"/>
    <property type="project" value="UniProtKB-KW"/>
</dbReference>
<keyword evidence="3 10" id="KW-0812">Transmembrane</keyword>
<keyword evidence="8" id="KW-0325">Glycoprotein</keyword>
<evidence type="ECO:0000256" key="6">
    <source>
        <dbReference type="ARBA" id="ARBA00023136"/>
    </source>
</evidence>
<keyword evidence="13" id="KW-1185">Reference proteome</keyword>
<evidence type="ECO:0000256" key="3">
    <source>
        <dbReference type="ARBA" id="ARBA00022692"/>
    </source>
</evidence>
<evidence type="ECO:0000256" key="10">
    <source>
        <dbReference type="SAM" id="Phobius"/>
    </source>
</evidence>
<reference evidence="12 13" key="1">
    <citation type="journal article" date="2017" name="Nat. Ecol. Evol.">
        <title>Scallop genome provides insights into evolution of bilaterian karyotype and development.</title>
        <authorList>
            <person name="Wang S."/>
            <person name="Zhang J."/>
            <person name="Jiao W."/>
            <person name="Li J."/>
            <person name="Xun X."/>
            <person name="Sun Y."/>
            <person name="Guo X."/>
            <person name="Huan P."/>
            <person name="Dong B."/>
            <person name="Zhang L."/>
            <person name="Hu X."/>
            <person name="Sun X."/>
            <person name="Wang J."/>
            <person name="Zhao C."/>
            <person name="Wang Y."/>
            <person name="Wang D."/>
            <person name="Huang X."/>
            <person name="Wang R."/>
            <person name="Lv J."/>
            <person name="Li Y."/>
            <person name="Zhang Z."/>
            <person name="Liu B."/>
            <person name="Lu W."/>
            <person name="Hui Y."/>
            <person name="Liang J."/>
            <person name="Zhou Z."/>
            <person name="Hou R."/>
            <person name="Li X."/>
            <person name="Liu Y."/>
            <person name="Li H."/>
            <person name="Ning X."/>
            <person name="Lin Y."/>
            <person name="Zhao L."/>
            <person name="Xing Q."/>
            <person name="Dou J."/>
            <person name="Li Y."/>
            <person name="Mao J."/>
            <person name="Guo H."/>
            <person name="Dou H."/>
            <person name="Li T."/>
            <person name="Mu C."/>
            <person name="Jiang W."/>
            <person name="Fu Q."/>
            <person name="Fu X."/>
            <person name="Miao Y."/>
            <person name="Liu J."/>
            <person name="Yu Q."/>
            <person name="Li R."/>
            <person name="Liao H."/>
            <person name="Li X."/>
            <person name="Kong Y."/>
            <person name="Jiang Z."/>
            <person name="Chourrout D."/>
            <person name="Li R."/>
            <person name="Bao Z."/>
        </authorList>
    </citation>
    <scope>NUCLEOTIDE SEQUENCE [LARGE SCALE GENOMIC DNA]</scope>
    <source>
        <strain evidence="12 13">PY_sf001</strain>
    </source>
</reference>
<protein>
    <submittedName>
        <fullName evidence="12">Adrenocorticotropic hormone receptor</fullName>
    </submittedName>
</protein>